<evidence type="ECO:0000313" key="2">
    <source>
        <dbReference type="Proteomes" id="UP000728185"/>
    </source>
</evidence>
<dbReference type="InterPro" id="IPR010736">
    <property type="entry name" value="SHIPPO-rpt"/>
</dbReference>
<keyword evidence="2" id="KW-1185">Reference proteome</keyword>
<name>A0A8E0VN85_9TREM</name>
<dbReference type="PANTHER" id="PTHR31508">
    <property type="entry name" value="PROTEIN PITCHFORK"/>
    <property type="match status" value="1"/>
</dbReference>
<gene>
    <name evidence="1" type="ORF">FBUS_07198</name>
</gene>
<dbReference type="Pfam" id="PF07004">
    <property type="entry name" value="SHIPPO-rpt"/>
    <property type="match status" value="1"/>
</dbReference>
<sequence length="130" mass="14395">MLSEILTEHKSRFVFGSCHERELYPQALPHHRIGVTMGSIFGQGNASPASYNVDVRDSLREKPHSSKGYTLGARTAKRKSIVDVTVITPAPNAYQEDVTAKKPVRCNYKPFNHTCHRFEDPGAGKNDVAG</sequence>
<evidence type="ECO:0000313" key="1">
    <source>
        <dbReference type="EMBL" id="KAA0197508.1"/>
    </source>
</evidence>
<dbReference type="GO" id="GO:0008092">
    <property type="term" value="F:cytoskeletal protein binding"/>
    <property type="evidence" value="ECO:0007669"/>
    <property type="project" value="TreeGrafter"/>
</dbReference>
<dbReference type="Proteomes" id="UP000728185">
    <property type="component" value="Unassembled WGS sequence"/>
</dbReference>
<organism evidence="1 2">
    <name type="scientific">Fasciolopsis buskii</name>
    <dbReference type="NCBI Taxonomy" id="27845"/>
    <lineage>
        <taxon>Eukaryota</taxon>
        <taxon>Metazoa</taxon>
        <taxon>Spiralia</taxon>
        <taxon>Lophotrochozoa</taxon>
        <taxon>Platyhelminthes</taxon>
        <taxon>Trematoda</taxon>
        <taxon>Digenea</taxon>
        <taxon>Plagiorchiida</taxon>
        <taxon>Echinostomata</taxon>
        <taxon>Echinostomatoidea</taxon>
        <taxon>Fasciolidae</taxon>
        <taxon>Fasciolopsis</taxon>
    </lineage>
</organism>
<reference evidence="1" key="1">
    <citation type="submission" date="2019-05" db="EMBL/GenBank/DDBJ databases">
        <title>Annotation for the trematode Fasciolopsis buski.</title>
        <authorList>
            <person name="Choi Y.-J."/>
        </authorList>
    </citation>
    <scope>NUCLEOTIDE SEQUENCE</scope>
    <source>
        <strain evidence="1">HT</strain>
        <tissue evidence="1">Whole worm</tissue>
    </source>
</reference>
<dbReference type="OrthoDB" id="8189408at2759"/>
<accession>A0A8E0VN85</accession>
<dbReference type="GO" id="GO:0031344">
    <property type="term" value="P:regulation of cell projection organization"/>
    <property type="evidence" value="ECO:0007669"/>
    <property type="project" value="TreeGrafter"/>
</dbReference>
<comment type="caution">
    <text evidence="1">The sequence shown here is derived from an EMBL/GenBank/DDBJ whole genome shotgun (WGS) entry which is preliminary data.</text>
</comment>
<dbReference type="PANTHER" id="PTHR31508:SF2">
    <property type="entry name" value="PROTEIN PITCHFORK"/>
    <property type="match status" value="1"/>
</dbReference>
<dbReference type="AlphaFoldDB" id="A0A8E0VN85"/>
<protein>
    <submittedName>
        <fullName evidence="1">Uncharacterized protein</fullName>
    </submittedName>
</protein>
<dbReference type="InterPro" id="IPR033602">
    <property type="entry name" value="CIMAP3"/>
</dbReference>
<dbReference type="EMBL" id="LUCM01002338">
    <property type="protein sequence ID" value="KAA0197508.1"/>
    <property type="molecule type" value="Genomic_DNA"/>
</dbReference>
<proteinExistence type="predicted"/>